<feature type="compositionally biased region" description="Basic residues" evidence="4">
    <location>
        <begin position="20"/>
        <end position="29"/>
    </location>
</feature>
<dbReference type="GO" id="GO:0000462">
    <property type="term" value="P:maturation of SSU-rRNA from tricistronic rRNA transcript (SSU-rRNA, 5.8S rRNA, LSU-rRNA)"/>
    <property type="evidence" value="ECO:0007669"/>
    <property type="project" value="TreeGrafter"/>
</dbReference>
<feature type="compositionally biased region" description="Acidic residues" evidence="4">
    <location>
        <begin position="408"/>
        <end position="433"/>
    </location>
</feature>
<reference evidence="7" key="1">
    <citation type="submission" date="2022-01" db="EMBL/GenBank/DDBJ databases">
        <authorList>
            <person name="King R."/>
        </authorList>
    </citation>
    <scope>NUCLEOTIDE SEQUENCE</scope>
</reference>
<organism evidence="7 8">
    <name type="scientific">Psylliodes chrysocephalus</name>
    <dbReference type="NCBI Taxonomy" id="3402493"/>
    <lineage>
        <taxon>Eukaryota</taxon>
        <taxon>Metazoa</taxon>
        <taxon>Ecdysozoa</taxon>
        <taxon>Arthropoda</taxon>
        <taxon>Hexapoda</taxon>
        <taxon>Insecta</taxon>
        <taxon>Pterygota</taxon>
        <taxon>Neoptera</taxon>
        <taxon>Endopterygota</taxon>
        <taxon>Coleoptera</taxon>
        <taxon>Polyphaga</taxon>
        <taxon>Cucujiformia</taxon>
        <taxon>Chrysomeloidea</taxon>
        <taxon>Chrysomelidae</taxon>
        <taxon>Galerucinae</taxon>
        <taxon>Alticini</taxon>
        <taxon>Psylliodes</taxon>
    </lineage>
</organism>
<comment type="similarity">
    <text evidence="2">Belongs to the TRAFAC class translation factor GTPase superfamily. Bms1-like GTPase family. TSR1 subfamily.</text>
</comment>
<protein>
    <recommendedName>
        <fullName evidence="3">Pre-rRNA-processing protein TSR1 homolog</fullName>
    </recommendedName>
</protein>
<dbReference type="AlphaFoldDB" id="A0A9P0GCE7"/>
<dbReference type="GO" id="GO:0061608">
    <property type="term" value="F:nuclear import signal receptor activity"/>
    <property type="evidence" value="ECO:0007669"/>
    <property type="project" value="InterPro"/>
</dbReference>
<dbReference type="InterPro" id="IPR007034">
    <property type="entry name" value="BMS1_TSR1_C"/>
</dbReference>
<dbReference type="Pfam" id="PF22298">
    <property type="entry name" value="Tsr1_G-like"/>
    <property type="match status" value="1"/>
</dbReference>
<dbReference type="GO" id="GO:0005525">
    <property type="term" value="F:GTP binding"/>
    <property type="evidence" value="ECO:0007669"/>
    <property type="project" value="TreeGrafter"/>
</dbReference>
<evidence type="ECO:0000256" key="1">
    <source>
        <dbReference type="ARBA" id="ARBA00037087"/>
    </source>
</evidence>
<feature type="domain" description="AARP2CN" evidence="5">
    <location>
        <begin position="238"/>
        <end position="318"/>
    </location>
</feature>
<dbReference type="GO" id="GO:0005634">
    <property type="term" value="C:nucleus"/>
    <property type="evidence" value="ECO:0007669"/>
    <property type="project" value="InterPro"/>
</dbReference>
<dbReference type="InterPro" id="IPR012948">
    <property type="entry name" value="AARP2CN"/>
</dbReference>
<dbReference type="InterPro" id="IPR002652">
    <property type="entry name" value="Importin-a_IBB"/>
</dbReference>
<evidence type="ECO:0000259" key="5">
    <source>
        <dbReference type="SMART" id="SM00785"/>
    </source>
</evidence>
<dbReference type="Pfam" id="PF08142">
    <property type="entry name" value="AARP2CN"/>
    <property type="match status" value="1"/>
</dbReference>
<evidence type="ECO:0000313" key="8">
    <source>
        <dbReference type="Proteomes" id="UP001153636"/>
    </source>
</evidence>
<keyword evidence="8" id="KW-1185">Reference proteome</keyword>
<dbReference type="GO" id="GO:0030688">
    <property type="term" value="C:preribosome, small subunit precursor"/>
    <property type="evidence" value="ECO:0007669"/>
    <property type="project" value="TreeGrafter"/>
</dbReference>
<dbReference type="GO" id="GO:0000479">
    <property type="term" value="P:endonucleolytic cleavage of tricistronic rRNA transcript (SSU-rRNA, 5.8S rRNA, LSU-rRNA)"/>
    <property type="evidence" value="ECO:0007669"/>
    <property type="project" value="TreeGrafter"/>
</dbReference>
<dbReference type="Pfam" id="PF01749">
    <property type="entry name" value="IBB"/>
    <property type="match status" value="1"/>
</dbReference>
<gene>
    <name evidence="7" type="ORF">PSYICH_LOCUS5371</name>
</gene>
<dbReference type="GO" id="GO:0006606">
    <property type="term" value="P:protein import into nucleus"/>
    <property type="evidence" value="ECO:0007669"/>
    <property type="project" value="InterPro"/>
</dbReference>
<feature type="domain" description="Ribosome biogenesis protein BMS1/TSR1 C-terminal" evidence="6">
    <location>
        <begin position="480"/>
        <end position="764"/>
    </location>
</feature>
<evidence type="ECO:0000313" key="7">
    <source>
        <dbReference type="EMBL" id="CAH1104437.1"/>
    </source>
</evidence>
<dbReference type="OrthoDB" id="119302at2759"/>
<dbReference type="PANTHER" id="PTHR12858:SF1">
    <property type="entry name" value="PRE-RRNA-PROCESSING PROTEIN TSR1 HOMOLOG"/>
    <property type="match status" value="1"/>
</dbReference>
<dbReference type="SMART" id="SM01362">
    <property type="entry name" value="DUF663"/>
    <property type="match status" value="1"/>
</dbReference>
<proteinExistence type="inferred from homology"/>
<dbReference type="GO" id="GO:0003924">
    <property type="term" value="F:GTPase activity"/>
    <property type="evidence" value="ECO:0007669"/>
    <property type="project" value="TreeGrafter"/>
</dbReference>
<feature type="region of interest" description="Disordered" evidence="4">
    <location>
        <begin position="408"/>
        <end position="439"/>
    </location>
</feature>
<comment type="function">
    <text evidence="1">Required during maturation of the 40S ribosomal subunit in the nucleolus.</text>
</comment>
<name>A0A9P0GCE7_9CUCU</name>
<dbReference type="InterPro" id="IPR039761">
    <property type="entry name" value="Bms1/Tsr1"/>
</dbReference>
<accession>A0A9P0GCE7</accession>
<dbReference type="PANTHER" id="PTHR12858">
    <property type="entry name" value="RIBOSOME BIOGENESIS PROTEIN"/>
    <property type="match status" value="1"/>
</dbReference>
<evidence type="ECO:0000259" key="6">
    <source>
        <dbReference type="SMART" id="SM01362"/>
    </source>
</evidence>
<dbReference type="GO" id="GO:0034511">
    <property type="term" value="F:U3 snoRNA binding"/>
    <property type="evidence" value="ECO:0007669"/>
    <property type="project" value="TreeGrafter"/>
</dbReference>
<evidence type="ECO:0000256" key="4">
    <source>
        <dbReference type="SAM" id="MobiDB-lite"/>
    </source>
</evidence>
<dbReference type="Proteomes" id="UP001153636">
    <property type="component" value="Chromosome 17"/>
</dbReference>
<feature type="region of interest" description="Disordered" evidence="4">
    <location>
        <begin position="343"/>
        <end position="378"/>
    </location>
</feature>
<evidence type="ECO:0000256" key="3">
    <source>
        <dbReference type="ARBA" id="ARBA00040070"/>
    </source>
</evidence>
<feature type="region of interest" description="Disordered" evidence="4">
    <location>
        <begin position="1"/>
        <end position="69"/>
    </location>
</feature>
<evidence type="ECO:0000256" key="2">
    <source>
        <dbReference type="ARBA" id="ARBA00038288"/>
    </source>
</evidence>
<dbReference type="EMBL" id="OV651829">
    <property type="protein sequence ID" value="CAH1104437.1"/>
    <property type="molecule type" value="Genomic_DNA"/>
</dbReference>
<sequence>MAIEKGIAHRAGAFKQSNKEHKHGRHRSKGSISVTTKGKVSVKNISKRNKRELNREQRRNQSVQIRQNKRDEVLAKKRSLGGMEFAPFLICVVPLNKDIDPNTALTLLCQCDEEAIVSRTTTGVTNISMPRFKQRFQFVVQDKDHDFAVLDTLKVADTVLFLLSAATGIEDREAVVDDWGNSILSTSFAQGLPTPLVVVTDLESIVPKKRNEIKQDIQKIVNKWLPNEKILVLDKNVDGVNVLRKIGNQKQKSVLYRDHRPHLFGEEIEYVPDSEGTLGTLKITGYLRGTALSVNQLVHIPGLGDFQLSQIDAPNDPHKFDKSKDKNLDSENQAVIRVLERCDPTKQESLDSENIPNPMDAEQTWPTEEEMETAEKEQKLKKVKKVPKGWSDYQAAWIPDEDAEFVLDESEEENDEDEFMDAMSEEQSDEEDNYKDSDTVAESEVAVNDDKYDKDLDIHAEKQALEKLKAAKSDRDFPDEIDTPLDTPASVRFQKYRGLESFRTSPWDPKENLPSDYARIFEFQNFYRTKKRVLKEQEDKDGALPGWFLTVHVKGVSQLLWTNFQETKAPITLIGMFPYEHKMSVMNVVLRRTHNYNLPIKSKERLVFQCGYRRFIVNPIFSSHTNGRKHKFERYFQPESTSVATFYAPIQFPPAPVLCYKEVNNKLVLIGTGSLLSCNPDRLVVKRIVLSGYPFKIHKKSAVIRFMFFNRNDIVYFKPVKLRTRMGRTGHIKEPLGTHGHMKCIFDGHLNSQDTVMLNLYKRVFPKWTYEDLIVSCVKDSMEN</sequence>
<dbReference type="SMART" id="SM00785">
    <property type="entry name" value="AARP2CN"/>
    <property type="match status" value="1"/>
</dbReference>
<dbReference type="Pfam" id="PF04950">
    <property type="entry name" value="RIBIOP_C"/>
    <property type="match status" value="1"/>
</dbReference>